<dbReference type="RefSeq" id="YP_010802473.1">
    <property type="nucleotide sequence ID" value="NC_077025.1"/>
</dbReference>
<dbReference type="EMBL" id="MK746083">
    <property type="protein sequence ID" value="QED40557.1"/>
    <property type="molecule type" value="Genomic_DNA"/>
</dbReference>
<evidence type="ECO:0000313" key="2">
    <source>
        <dbReference type="Proteomes" id="UP001162233"/>
    </source>
</evidence>
<accession>A0A5B8YR38</accession>
<dbReference type="GO" id="GO:0046782">
    <property type="term" value="P:regulation of viral transcription"/>
    <property type="evidence" value="ECO:0007669"/>
    <property type="project" value="InterPro"/>
</dbReference>
<dbReference type="GeneID" id="80541243"/>
<dbReference type="KEGG" id="vg:80541243"/>
<protein>
    <submittedName>
        <fullName evidence="1">P47</fullName>
    </submittedName>
</protein>
<reference evidence="1" key="1">
    <citation type="journal article" date="2019" name="Viruses">
        <title>A Novel Alphabaculovirus from the Soybean Looper, Chrysodeixis includens, that Produces Tetrahedral Occlusion Bodies and Encodes Two Copies of he65.</title>
        <authorList>
            <person name="Harrison R.L."/>
            <person name="Rowley D.L."/>
            <person name="Popham H.J.R."/>
        </authorList>
    </citation>
    <scope>NUCLEOTIDE SEQUENCE</scope>
    <source>
        <strain evidence="1">ChinNPV-1</strain>
    </source>
</reference>
<name>A0A5B8YR38_9ABAC</name>
<organism evidence="1 2">
    <name type="scientific">Chrysodeixis includens nucleopolyhedrovirus</name>
    <dbReference type="NCBI Taxonomy" id="1207438"/>
    <lineage>
        <taxon>Viruses</taxon>
        <taxon>Viruses incertae sedis</taxon>
        <taxon>Naldaviricetes</taxon>
        <taxon>Lefavirales</taxon>
        <taxon>Baculoviridae</taxon>
        <taxon>Alphabaculovirus</taxon>
        <taxon>Alphabaculovirus chrincludentis</taxon>
        <taxon>Alphabaculovirus alterchrincludentis</taxon>
    </lineage>
</organism>
<sequence>MEFARYYVTCSQLLPQCCKYVASELSDYLLHVQLFNGPSNANCGVLLQEHEIHHVIEQKILVNDEGFLQIERSSVIFDITNLHKSSPRDLAFYVNATRGNILTEHDLRLFKLLVHDRWYKGDFERLYKLLVKNDVSQLIKFACNVMWERGYEDHYTLGQQLSVRITTKLIQSGLDFKHQPANDAVISGARGWQSKELEKLFNSINSISDVIKRHKSLCKFIVLELVPANSKILKKLFKKQHFTLIENSYINNVCVIQVDEDKCSFQYLVKLKQLFLEKQINLLFVTDVETYLKQNNFMFYLYNSLKLYYYCLCNKFVFESVDYEMIMLLFIIVGLEWHNNGHLNSFTLEKSEIYNPLELSTRRLNSIKRAANQSRVLCNDNELKIDFIKGKRVKTGTHYGHRIVEL</sequence>
<dbReference type="Proteomes" id="UP001162233">
    <property type="component" value="Segment"/>
</dbReference>
<dbReference type="Pfam" id="PF05112">
    <property type="entry name" value="Baculo_p47"/>
    <property type="match status" value="1"/>
</dbReference>
<dbReference type="InterPro" id="IPR007799">
    <property type="entry name" value="Baculo_p47"/>
</dbReference>
<keyword evidence="2" id="KW-1185">Reference proteome</keyword>
<evidence type="ECO:0000313" key="1">
    <source>
        <dbReference type="EMBL" id="QED40557.1"/>
    </source>
</evidence>
<proteinExistence type="predicted"/>